<evidence type="ECO:0000313" key="3">
    <source>
        <dbReference type="EMBL" id="ABG07215.1"/>
    </source>
</evidence>
<dbReference type="InterPro" id="IPR014729">
    <property type="entry name" value="Rossmann-like_a/b/a_fold"/>
</dbReference>
<comment type="similarity">
    <text evidence="1">Belongs to the universal stress protein A family.</text>
</comment>
<dbReference type="Pfam" id="PF00582">
    <property type="entry name" value="Usp"/>
    <property type="match status" value="2"/>
</dbReference>
<dbReference type="EMBL" id="CP000384">
    <property type="protein sequence ID" value="ABG07215.1"/>
    <property type="molecule type" value="Genomic_DNA"/>
</dbReference>
<evidence type="ECO:0000259" key="2">
    <source>
        <dbReference type="Pfam" id="PF00582"/>
    </source>
</evidence>
<dbReference type="InterPro" id="IPR006016">
    <property type="entry name" value="UspA"/>
</dbReference>
<dbReference type="Gene3D" id="3.40.50.620">
    <property type="entry name" value="HUPs"/>
    <property type="match status" value="2"/>
</dbReference>
<feature type="domain" description="UspA" evidence="2">
    <location>
        <begin position="159"/>
        <end position="290"/>
    </location>
</feature>
<dbReference type="PANTHER" id="PTHR46268:SF6">
    <property type="entry name" value="UNIVERSAL STRESS PROTEIN UP12"/>
    <property type="match status" value="1"/>
</dbReference>
<protein>
    <submittedName>
        <fullName evidence="3">UspA</fullName>
    </submittedName>
</protein>
<dbReference type="PANTHER" id="PTHR46268">
    <property type="entry name" value="STRESS RESPONSE PROTEIN NHAX"/>
    <property type="match status" value="1"/>
</dbReference>
<evidence type="ECO:0000256" key="1">
    <source>
        <dbReference type="ARBA" id="ARBA00008791"/>
    </source>
</evidence>
<sequence>MTDSAPTLDIVVGVDGSPTSDHAVRWAAGEAKLRGSRLTLVYAAPASLAAWSAVPAPVGLLDWQREMGQQVLEVAAQIADGVTGGAVEVSSEFVLAAPAMELVELSRRAQLVVVGSRGRGALTRTVLGSVSSALVHRAHCPVAVIHDEAPVPPDPQAPVVLGHDGSADCESATALAFEEAGRRGVELVVVRAWWSPGAFELPGANADELLPAVDRELSEQLAGWQRRFPDVAVRRVAVLDQPARRLVEQSESAQLLVVGSRGHGAVASALLGSVSTAVVQAVRIPVIVVRSR</sequence>
<dbReference type="PRINTS" id="PR01438">
    <property type="entry name" value="UNVRSLSTRESS"/>
</dbReference>
<dbReference type="InterPro" id="IPR006015">
    <property type="entry name" value="Universal_stress_UspA"/>
</dbReference>
<dbReference type="KEGG" id="mmc:Mmcs_1102"/>
<feature type="domain" description="UspA" evidence="2">
    <location>
        <begin position="10"/>
        <end position="146"/>
    </location>
</feature>
<organism evidence="3">
    <name type="scientific">Mycobacterium sp. (strain MCS)</name>
    <dbReference type="NCBI Taxonomy" id="164756"/>
    <lineage>
        <taxon>Bacteria</taxon>
        <taxon>Bacillati</taxon>
        <taxon>Actinomycetota</taxon>
        <taxon>Actinomycetes</taxon>
        <taxon>Mycobacteriales</taxon>
        <taxon>Mycobacteriaceae</taxon>
        <taxon>Mycobacterium</taxon>
    </lineage>
</organism>
<accession>A0A5Q5BG49</accession>
<dbReference type="SUPFAM" id="SSF52402">
    <property type="entry name" value="Adenine nucleotide alpha hydrolases-like"/>
    <property type="match status" value="2"/>
</dbReference>
<name>A0A5Q5BG49_MYCSS</name>
<reference evidence="3" key="1">
    <citation type="submission" date="2006-06" db="EMBL/GenBank/DDBJ databases">
        <title>Complete sequence of chromosome of Mycobacterium sp. MCS.</title>
        <authorList>
            <consortium name="US DOE Joint Genome Institute"/>
            <person name="Copeland A."/>
            <person name="Lucas S."/>
            <person name="Lapidus A."/>
            <person name="Barry K."/>
            <person name="Detter J.C."/>
            <person name="Glavina del Rio T."/>
            <person name="Hammon N."/>
            <person name="Israni S."/>
            <person name="Dalin E."/>
            <person name="Tice H."/>
            <person name="Pitluck S."/>
            <person name="Martinez M."/>
            <person name="Schmutz J."/>
            <person name="Larimer F."/>
            <person name="Land M."/>
            <person name="Hauser L."/>
            <person name="Kyrpides N."/>
            <person name="Kim E."/>
            <person name="Miller C.D."/>
            <person name="Hughes J.E."/>
            <person name="Anderson A.J."/>
            <person name="Sims R.C."/>
            <person name="Richardson P."/>
        </authorList>
    </citation>
    <scope>NUCLEOTIDE SEQUENCE [LARGE SCALE GENOMIC DNA]</scope>
    <source>
        <strain evidence="3">MCS</strain>
    </source>
</reference>
<dbReference type="AlphaFoldDB" id="A0A5Q5BG49"/>
<gene>
    <name evidence="3" type="ordered locus">Mmcs_1102</name>
</gene>
<proteinExistence type="inferred from homology"/>